<dbReference type="GO" id="GO:0016491">
    <property type="term" value="F:oxidoreductase activity"/>
    <property type="evidence" value="ECO:0007669"/>
    <property type="project" value="TreeGrafter"/>
</dbReference>
<dbReference type="Gene3D" id="3.40.50.720">
    <property type="entry name" value="NAD(P)-binding Rossmann-like Domain"/>
    <property type="match status" value="1"/>
</dbReference>
<evidence type="ECO:0000313" key="3">
    <source>
        <dbReference type="EMBL" id="KAF2247222.1"/>
    </source>
</evidence>
<dbReference type="PANTHER" id="PTHR43544:SF32">
    <property type="entry name" value="CHAIN DEHYDROGENASE, PUTATIVE (AFU_ORTHOLOGUE AFUA_5G01530)-RELATED"/>
    <property type="match status" value="1"/>
</dbReference>
<dbReference type="GeneID" id="54582626"/>
<sequence length="252" mass="27388">MASDKQIILITGANNGIGFDTSYALAAASPNNHILMACRNHAKGEAALKELQARKPQGTLDLLDLDVSDDDSIAAAVKKVEADFGRVDVLINNAGVVGKTPSPTRADLRTVFETNVFGPTVLTQSLLSLLQASKSPKVINVTSGLGSIGFRSDPSHDTYHVPYTSYRMSKAALNMLTACQYYEFQKFGCKVWAFCPGFVITDLTGKEERQWRKDNGADSSETSAQGILEIVEGKRDAEVGTFIARYGQQYPW</sequence>
<dbReference type="GO" id="GO:0019748">
    <property type="term" value="P:secondary metabolic process"/>
    <property type="evidence" value="ECO:0007669"/>
    <property type="project" value="TreeGrafter"/>
</dbReference>
<dbReference type="InterPro" id="IPR036291">
    <property type="entry name" value="NAD(P)-bd_dom_sf"/>
</dbReference>
<evidence type="ECO:0000256" key="1">
    <source>
        <dbReference type="ARBA" id="ARBA00006484"/>
    </source>
</evidence>
<protein>
    <submittedName>
        <fullName evidence="3">NAD(P)-binding protein</fullName>
    </submittedName>
</protein>
<dbReference type="Pfam" id="PF00106">
    <property type="entry name" value="adh_short"/>
    <property type="match status" value="1"/>
</dbReference>
<reference evidence="3" key="1">
    <citation type="journal article" date="2020" name="Stud. Mycol.">
        <title>101 Dothideomycetes genomes: a test case for predicting lifestyles and emergence of pathogens.</title>
        <authorList>
            <person name="Haridas S."/>
            <person name="Albert R."/>
            <person name="Binder M."/>
            <person name="Bloem J."/>
            <person name="Labutti K."/>
            <person name="Salamov A."/>
            <person name="Andreopoulos B."/>
            <person name="Baker S."/>
            <person name="Barry K."/>
            <person name="Bills G."/>
            <person name="Bluhm B."/>
            <person name="Cannon C."/>
            <person name="Castanera R."/>
            <person name="Culley D."/>
            <person name="Daum C."/>
            <person name="Ezra D."/>
            <person name="Gonzalez J."/>
            <person name="Henrissat B."/>
            <person name="Kuo A."/>
            <person name="Liang C."/>
            <person name="Lipzen A."/>
            <person name="Lutzoni F."/>
            <person name="Magnuson J."/>
            <person name="Mondo S."/>
            <person name="Nolan M."/>
            <person name="Ohm R."/>
            <person name="Pangilinan J."/>
            <person name="Park H.-J."/>
            <person name="Ramirez L."/>
            <person name="Alfaro M."/>
            <person name="Sun H."/>
            <person name="Tritt A."/>
            <person name="Yoshinaga Y."/>
            <person name="Zwiers L.-H."/>
            <person name="Turgeon B."/>
            <person name="Goodwin S."/>
            <person name="Spatafora J."/>
            <person name="Crous P."/>
            <person name="Grigoriev I."/>
        </authorList>
    </citation>
    <scope>NUCLEOTIDE SEQUENCE</scope>
    <source>
        <strain evidence="3">CBS 122368</strain>
    </source>
</reference>
<dbReference type="GO" id="GO:0005737">
    <property type="term" value="C:cytoplasm"/>
    <property type="evidence" value="ECO:0007669"/>
    <property type="project" value="TreeGrafter"/>
</dbReference>
<dbReference type="EMBL" id="ML987197">
    <property type="protein sequence ID" value="KAF2247222.1"/>
    <property type="molecule type" value="Genomic_DNA"/>
</dbReference>
<proteinExistence type="inferred from homology"/>
<dbReference type="PRINTS" id="PR00081">
    <property type="entry name" value="GDHRDH"/>
</dbReference>
<dbReference type="InterPro" id="IPR051468">
    <property type="entry name" value="Fungal_SecMetab_SDRs"/>
</dbReference>
<dbReference type="SUPFAM" id="SSF51735">
    <property type="entry name" value="NAD(P)-binding Rossmann-fold domains"/>
    <property type="match status" value="1"/>
</dbReference>
<dbReference type="PRINTS" id="PR00080">
    <property type="entry name" value="SDRFAMILY"/>
</dbReference>
<dbReference type="PANTHER" id="PTHR43544">
    <property type="entry name" value="SHORT-CHAIN DEHYDROGENASE/REDUCTASE"/>
    <property type="match status" value="1"/>
</dbReference>
<accession>A0A6A6IBC7</accession>
<gene>
    <name evidence="3" type="ORF">BU26DRAFT_520465</name>
</gene>
<dbReference type="InterPro" id="IPR002347">
    <property type="entry name" value="SDR_fam"/>
</dbReference>
<dbReference type="OrthoDB" id="7289984at2759"/>
<dbReference type="Proteomes" id="UP000800094">
    <property type="component" value="Unassembled WGS sequence"/>
</dbReference>
<dbReference type="RefSeq" id="XP_033682226.1">
    <property type="nucleotide sequence ID" value="XM_033829296.1"/>
</dbReference>
<name>A0A6A6IBC7_9PLEO</name>
<keyword evidence="4" id="KW-1185">Reference proteome</keyword>
<dbReference type="AlphaFoldDB" id="A0A6A6IBC7"/>
<evidence type="ECO:0000313" key="4">
    <source>
        <dbReference type="Proteomes" id="UP000800094"/>
    </source>
</evidence>
<evidence type="ECO:0000256" key="2">
    <source>
        <dbReference type="RuleBase" id="RU000363"/>
    </source>
</evidence>
<organism evidence="3 4">
    <name type="scientific">Trematosphaeria pertusa</name>
    <dbReference type="NCBI Taxonomy" id="390896"/>
    <lineage>
        <taxon>Eukaryota</taxon>
        <taxon>Fungi</taxon>
        <taxon>Dikarya</taxon>
        <taxon>Ascomycota</taxon>
        <taxon>Pezizomycotina</taxon>
        <taxon>Dothideomycetes</taxon>
        <taxon>Pleosporomycetidae</taxon>
        <taxon>Pleosporales</taxon>
        <taxon>Massarineae</taxon>
        <taxon>Trematosphaeriaceae</taxon>
        <taxon>Trematosphaeria</taxon>
    </lineage>
</organism>
<comment type="similarity">
    <text evidence="1 2">Belongs to the short-chain dehydrogenases/reductases (SDR) family.</text>
</comment>